<sequence>MKQQVFLCLLLVYTAYGNLFGSKDDSNLILKSTGPVVLDMPIWFTAEYLGYEDGDELMWEWTDSLYWSTTHYVNAKTDNWTITCDHERYSPYTGERTVEVKVKEKVVGLIWMTKATARINFNLTVSLNGRITVVQPNVTMLDPKYISTTNQTNLTAVIHDPHNWLKKRTNMITYFWIIDDKVHASCSTPSLVINITEPVPNQRSWKCDGYWPEGGQAGYESSTFKLGYFHTYVSAREPIDQVNVTGKKWLKHGELLNLTIQCSGSGPWGYCHKVFYGTYNITGTLTNGAERVNRPRARALAMTDLPHISGWMLPRRVSPAKINDEPFAGLGCYVLPAAEYASRATTSCEGKTSLSGKFITSARSRLEPGGFAWTCSPRPDRDDRLSLPPKQAKILEFEVIGPFSRAAACIVTGLARTDLGGATAGLAGSHERLRYARHPQLS</sequence>
<feature type="signal peptide" evidence="1">
    <location>
        <begin position="1"/>
        <end position="17"/>
    </location>
</feature>
<proteinExistence type="predicted"/>
<feature type="chain" id="PRO_5018601162" evidence="1">
    <location>
        <begin position="18"/>
        <end position="442"/>
    </location>
</feature>
<reference evidence="2 3" key="1">
    <citation type="submission" date="2018-04" db="EMBL/GenBank/DDBJ databases">
        <authorList>
            <person name="Zhang X."/>
            <person name="Yuan J."/>
            <person name="Li F."/>
            <person name="Xiang J."/>
        </authorList>
    </citation>
    <scope>NUCLEOTIDE SEQUENCE [LARGE SCALE GENOMIC DNA]</scope>
    <source>
        <tissue evidence="2">Muscle</tissue>
    </source>
</reference>
<dbReference type="GO" id="GO:0005886">
    <property type="term" value="C:plasma membrane"/>
    <property type="evidence" value="ECO:0007669"/>
    <property type="project" value="TreeGrafter"/>
</dbReference>
<keyword evidence="1" id="KW-0732">Signal</keyword>
<dbReference type="EMBL" id="QCYY01002880">
    <property type="protein sequence ID" value="ROT66854.1"/>
    <property type="molecule type" value="Genomic_DNA"/>
</dbReference>
<evidence type="ECO:0000313" key="3">
    <source>
        <dbReference type="Proteomes" id="UP000283509"/>
    </source>
</evidence>
<keyword evidence="3" id="KW-1185">Reference proteome</keyword>
<dbReference type="Proteomes" id="UP000283509">
    <property type="component" value="Unassembled WGS sequence"/>
</dbReference>
<dbReference type="AlphaFoldDB" id="A0A3R7PCR2"/>
<protein>
    <submittedName>
        <fullName evidence="2">Uncharacterized protein</fullName>
    </submittedName>
</protein>
<evidence type="ECO:0000313" key="2">
    <source>
        <dbReference type="EMBL" id="ROT66854.1"/>
    </source>
</evidence>
<dbReference type="PANTHER" id="PTHR11861:SF8">
    <property type="entry name" value="PKD DOMAIN-CONTAINING PROTEIN"/>
    <property type="match status" value="1"/>
</dbReference>
<name>A0A3R7PCR2_PENVA</name>
<reference evidence="2 3" key="2">
    <citation type="submission" date="2019-01" db="EMBL/GenBank/DDBJ databases">
        <title>The decoding of complex shrimp genome reveals the adaptation for benthos swimmer, frequently molting mechanism and breeding impact on genome.</title>
        <authorList>
            <person name="Sun Y."/>
            <person name="Gao Y."/>
            <person name="Yu Y."/>
        </authorList>
    </citation>
    <scope>NUCLEOTIDE SEQUENCE [LARGE SCALE GENOMIC DNA]</scope>
    <source>
        <tissue evidence="2">Muscle</tissue>
    </source>
</reference>
<gene>
    <name evidence="2" type="ORF">C7M84_015098</name>
</gene>
<comment type="caution">
    <text evidence="2">The sequence shown here is derived from an EMBL/GenBank/DDBJ whole genome shotgun (WGS) entry which is preliminary data.</text>
</comment>
<evidence type="ECO:0000256" key="1">
    <source>
        <dbReference type="SAM" id="SignalP"/>
    </source>
</evidence>
<dbReference type="STRING" id="6689.A0A3R7PCR2"/>
<accession>A0A3R7PCR2</accession>
<dbReference type="PANTHER" id="PTHR11861">
    <property type="entry name" value="MELANOCYTE PROTEIN PMEL 17-RELATED"/>
    <property type="match status" value="1"/>
</dbReference>
<dbReference type="OrthoDB" id="6381995at2759"/>
<organism evidence="2 3">
    <name type="scientific">Penaeus vannamei</name>
    <name type="common">Whiteleg shrimp</name>
    <name type="synonym">Litopenaeus vannamei</name>
    <dbReference type="NCBI Taxonomy" id="6689"/>
    <lineage>
        <taxon>Eukaryota</taxon>
        <taxon>Metazoa</taxon>
        <taxon>Ecdysozoa</taxon>
        <taxon>Arthropoda</taxon>
        <taxon>Crustacea</taxon>
        <taxon>Multicrustacea</taxon>
        <taxon>Malacostraca</taxon>
        <taxon>Eumalacostraca</taxon>
        <taxon>Eucarida</taxon>
        <taxon>Decapoda</taxon>
        <taxon>Dendrobranchiata</taxon>
        <taxon>Penaeoidea</taxon>
        <taxon>Penaeidae</taxon>
        <taxon>Penaeus</taxon>
    </lineage>
</organism>
<dbReference type="InterPro" id="IPR045219">
    <property type="entry name" value="PKAT"/>
</dbReference>